<proteinExistence type="predicted"/>
<dbReference type="Pfam" id="PF25681">
    <property type="entry name" value="Phage_TTP_17"/>
    <property type="match status" value="1"/>
</dbReference>
<organism evidence="1 2">
    <name type="scientific">Kineosporia succinea</name>
    <dbReference type="NCBI Taxonomy" id="84632"/>
    <lineage>
        <taxon>Bacteria</taxon>
        <taxon>Bacillati</taxon>
        <taxon>Actinomycetota</taxon>
        <taxon>Actinomycetes</taxon>
        <taxon>Kineosporiales</taxon>
        <taxon>Kineosporiaceae</taxon>
        <taxon>Kineosporia</taxon>
    </lineage>
</organism>
<accession>A0ABT9NXS6</accession>
<comment type="caution">
    <text evidence="1">The sequence shown here is derived from an EMBL/GenBank/DDBJ whole genome shotgun (WGS) entry which is preliminary data.</text>
</comment>
<gene>
    <name evidence="1" type="ORF">J2S57_000977</name>
</gene>
<name>A0ABT9NXS6_9ACTN</name>
<evidence type="ECO:0008006" key="3">
    <source>
        <dbReference type="Google" id="ProtNLM"/>
    </source>
</evidence>
<dbReference type="EMBL" id="JAUSQZ010000001">
    <property type="protein sequence ID" value="MDP9825228.1"/>
    <property type="molecule type" value="Genomic_DNA"/>
</dbReference>
<protein>
    <recommendedName>
        <fullName evidence="3">Phage tail protein</fullName>
    </recommendedName>
</protein>
<dbReference type="InterPro" id="IPR058154">
    <property type="entry name" value="Bxb1_TTP-like"/>
</dbReference>
<evidence type="ECO:0000313" key="1">
    <source>
        <dbReference type="EMBL" id="MDP9825228.1"/>
    </source>
</evidence>
<sequence>MAKNSDNVRVGYAGSVYVGLVGATAPVNPTAAWDPADWTELGHISEDGITEQSSRDTAEFKAWGFPNSPVRIQTTSQEFSFQVTFLETSHHILSLFHGIDLDDFTSTASAGGVPQFLKANKGSETGPQERALGIDVIDGTHLQRIIVPKAQITETGDLSYKTDEMVQYQVTFKGLVGSDGVSWTKMWTNLSLAA</sequence>
<dbReference type="Proteomes" id="UP001235712">
    <property type="component" value="Unassembled WGS sequence"/>
</dbReference>
<evidence type="ECO:0000313" key="2">
    <source>
        <dbReference type="Proteomes" id="UP001235712"/>
    </source>
</evidence>
<dbReference type="RefSeq" id="WP_307238797.1">
    <property type="nucleotide sequence ID" value="NZ_JAUSQZ010000001.1"/>
</dbReference>
<keyword evidence="2" id="KW-1185">Reference proteome</keyword>
<reference evidence="1 2" key="1">
    <citation type="submission" date="2023-07" db="EMBL/GenBank/DDBJ databases">
        <title>Sequencing the genomes of 1000 actinobacteria strains.</title>
        <authorList>
            <person name="Klenk H.-P."/>
        </authorList>
    </citation>
    <scope>NUCLEOTIDE SEQUENCE [LARGE SCALE GENOMIC DNA]</scope>
    <source>
        <strain evidence="1 2">DSM 44388</strain>
    </source>
</reference>